<protein>
    <recommendedName>
        <fullName evidence="3">Poly A polymerase head domain-containing protein</fullName>
    </recommendedName>
</protein>
<proteinExistence type="predicted"/>
<dbReference type="OrthoDB" id="5397552at2759"/>
<evidence type="ECO:0000313" key="1">
    <source>
        <dbReference type="EMBL" id="EER37349.1"/>
    </source>
</evidence>
<dbReference type="InterPro" id="IPR043519">
    <property type="entry name" value="NT_sf"/>
</dbReference>
<reference evidence="2" key="1">
    <citation type="submission" date="2009-05" db="EMBL/GenBank/DDBJ databases">
        <title>The genome sequence of Ajellomyces capsulatus strain H143.</title>
        <authorList>
            <person name="Champion M."/>
            <person name="Cuomo C.A."/>
            <person name="Ma L.-J."/>
            <person name="Henn M.R."/>
            <person name="Sil A."/>
            <person name="Goldman B."/>
            <person name="Young S.K."/>
            <person name="Kodira C.D."/>
            <person name="Zeng Q."/>
            <person name="Koehrsen M."/>
            <person name="Alvarado L."/>
            <person name="Berlin A.M."/>
            <person name="Borenstein D."/>
            <person name="Chen Z."/>
            <person name="Engels R."/>
            <person name="Freedman E."/>
            <person name="Gellesch M."/>
            <person name="Goldberg J."/>
            <person name="Griggs A."/>
            <person name="Gujja S."/>
            <person name="Heiman D.I."/>
            <person name="Hepburn T.A."/>
            <person name="Howarth C."/>
            <person name="Jen D."/>
            <person name="Larson L."/>
            <person name="Lewis B."/>
            <person name="Mehta T."/>
            <person name="Park D."/>
            <person name="Pearson M."/>
            <person name="Roberts A."/>
            <person name="Saif S."/>
            <person name="Shea T.D."/>
            <person name="Shenoy N."/>
            <person name="Sisk P."/>
            <person name="Stolte C."/>
            <person name="Sykes S."/>
            <person name="Walk T."/>
            <person name="White J."/>
            <person name="Yandava C."/>
            <person name="Klein B."/>
            <person name="McEwen J.G."/>
            <person name="Puccia R."/>
            <person name="Goldman G.H."/>
            <person name="Felipe M.S."/>
            <person name="Nino-Vega G."/>
            <person name="San-Blas G."/>
            <person name="Taylor J.W."/>
            <person name="Mendoza L."/>
            <person name="Galagan J.E."/>
            <person name="Nusbaum C."/>
            <person name="Birren B.W."/>
        </authorList>
    </citation>
    <scope>NUCLEOTIDE SEQUENCE [LARGE SCALE GENOMIC DNA]</scope>
    <source>
        <strain evidence="2">H143</strain>
    </source>
</reference>
<dbReference type="SUPFAM" id="SSF81301">
    <property type="entry name" value="Nucleotidyltransferase"/>
    <property type="match status" value="1"/>
</dbReference>
<dbReference type="HOGENOM" id="CLU_169786_0_0_1"/>
<dbReference type="VEuPathDB" id="FungiDB:HCDG_08800"/>
<dbReference type="OMA" id="QACIQKC"/>
<dbReference type="Proteomes" id="UP000002624">
    <property type="component" value="Unassembled WGS sequence"/>
</dbReference>
<organism evidence="1 2">
    <name type="scientific">Ajellomyces capsulatus (strain H143)</name>
    <name type="common">Darling's disease fungus</name>
    <name type="synonym">Histoplasma capsulatum</name>
    <dbReference type="NCBI Taxonomy" id="544712"/>
    <lineage>
        <taxon>Eukaryota</taxon>
        <taxon>Fungi</taxon>
        <taxon>Dikarya</taxon>
        <taxon>Ascomycota</taxon>
        <taxon>Pezizomycotina</taxon>
        <taxon>Eurotiomycetes</taxon>
        <taxon>Eurotiomycetidae</taxon>
        <taxon>Onygenales</taxon>
        <taxon>Ajellomycetaceae</taxon>
        <taxon>Histoplasma</taxon>
    </lineage>
</organism>
<accession>C6HQX8</accession>
<name>C6HQX8_AJECH</name>
<gene>
    <name evidence="1" type="ORF">HCDG_08800</name>
</gene>
<dbReference type="EMBL" id="GG692435">
    <property type="protein sequence ID" value="EER37349.1"/>
    <property type="molecule type" value="Genomic_DNA"/>
</dbReference>
<evidence type="ECO:0000313" key="2">
    <source>
        <dbReference type="Proteomes" id="UP000002624"/>
    </source>
</evidence>
<dbReference type="AlphaFoldDB" id="C6HQX8"/>
<evidence type="ECO:0008006" key="3">
    <source>
        <dbReference type="Google" id="ProtNLM"/>
    </source>
</evidence>
<dbReference type="Gene3D" id="3.30.460.40">
    <property type="match status" value="1"/>
</dbReference>
<sequence length="118" mass="12399">MSSKTGNIQACIQAAEKCLGDRVVLIGGAAMQLLGSNRTTNDVDILVSTKENISSLVSLLAGQQGFSNIGGELHFGDGETVTLDILTTAVDTVTLENLGPNLLSVGRIRVPNLDYVIR</sequence>